<dbReference type="SUPFAM" id="SSF55060">
    <property type="entry name" value="GHMP Kinase, C-terminal domain"/>
    <property type="match status" value="1"/>
</dbReference>
<dbReference type="Pfam" id="PF10509">
    <property type="entry name" value="GalKase_gal_bdg"/>
    <property type="match status" value="1"/>
</dbReference>
<keyword evidence="4" id="KW-0067">ATP-binding</keyword>
<dbReference type="PANTHER" id="PTHR10457:SF7">
    <property type="entry name" value="GALACTOKINASE-RELATED"/>
    <property type="match status" value="1"/>
</dbReference>
<dbReference type="PANTHER" id="PTHR10457">
    <property type="entry name" value="MEVALONATE KINASE/GALACTOKINASE"/>
    <property type="match status" value="1"/>
</dbReference>
<dbReference type="Gene3D" id="3.30.230.10">
    <property type="match status" value="1"/>
</dbReference>
<dbReference type="AlphaFoldDB" id="A0A1H6ILS0"/>
<name>A0A1H6ILS0_RUMFL</name>
<dbReference type="InterPro" id="IPR036554">
    <property type="entry name" value="GHMP_kinase_C_sf"/>
</dbReference>
<evidence type="ECO:0000256" key="3">
    <source>
        <dbReference type="ARBA" id="ARBA00022777"/>
    </source>
</evidence>
<keyword evidence="2" id="KW-0547">Nucleotide-binding</keyword>
<dbReference type="Gene3D" id="3.30.70.890">
    <property type="entry name" value="GHMP kinase, C-terminal domain"/>
    <property type="match status" value="1"/>
</dbReference>
<dbReference type="Proteomes" id="UP000183190">
    <property type="component" value="Unassembled WGS sequence"/>
</dbReference>
<evidence type="ECO:0000259" key="5">
    <source>
        <dbReference type="Pfam" id="PF00288"/>
    </source>
</evidence>
<dbReference type="PIRSF" id="PIRSF000530">
    <property type="entry name" value="Galactokinase"/>
    <property type="match status" value="1"/>
</dbReference>
<protein>
    <submittedName>
        <fullName evidence="7">Galactokinase</fullName>
    </submittedName>
</protein>
<keyword evidence="3 7" id="KW-0808">Transferase</keyword>
<dbReference type="PRINTS" id="PR00473">
    <property type="entry name" value="GALCTOKINASE"/>
</dbReference>
<dbReference type="GO" id="GO:0006012">
    <property type="term" value="P:galactose metabolic process"/>
    <property type="evidence" value="ECO:0007669"/>
    <property type="project" value="InterPro"/>
</dbReference>
<evidence type="ECO:0000313" key="8">
    <source>
        <dbReference type="Proteomes" id="UP000183190"/>
    </source>
</evidence>
<dbReference type="InterPro" id="IPR019539">
    <property type="entry name" value="GalKase_N"/>
</dbReference>
<reference evidence="7 8" key="1">
    <citation type="submission" date="2016-10" db="EMBL/GenBank/DDBJ databases">
        <authorList>
            <person name="de Groot N.N."/>
        </authorList>
    </citation>
    <scope>NUCLEOTIDE SEQUENCE [LARGE SCALE GENOMIC DNA]</scope>
    <source>
        <strain evidence="7 8">YAD2003</strain>
    </source>
</reference>
<dbReference type="EMBL" id="FNWV01000002">
    <property type="protein sequence ID" value="SEH48375.1"/>
    <property type="molecule type" value="Genomic_DNA"/>
</dbReference>
<dbReference type="InterPro" id="IPR006204">
    <property type="entry name" value="GHMP_kinase_N_dom"/>
</dbReference>
<dbReference type="InterPro" id="IPR006206">
    <property type="entry name" value="Mevalonate/galactokinase"/>
</dbReference>
<dbReference type="InterPro" id="IPR000705">
    <property type="entry name" value="Galactokinase"/>
</dbReference>
<sequence>MKIYEFINELSDGRFDEQLKKLYGNSERAVLRNRARYLSAAENFSKLYPECEDIRVFSASGRTEVGGNHTDHQHGCVLAAAVSLDIIGIVRFHDEGVIRIKSEGYAADEIGLDSFEVNDAEKGTSAALVRGIAAKFAEMGVKTGGFDAYFSSDVLSGSGLSSSAAFEVMIATIINNGYNEGRASAVDIAKIGKYAENVYFGKASGLMDQMVCAAGGFVAIDFADPDEPVVTSLDFDFEKAGYSVCITDTKGSHADLTEDYSAVSAEMKHVAEALGCEYLRDADEDEFYAKLPELRKTCTDRELLRAAHFFAENTRAVDEAKALVDRDTEWFFELVNESGASSAELLQNLYSCSSPLAQQIPLAIMLSKRFLNGAGAVRVHGGGFAGTIQAFVPNYLTGDYAKEMERIFGEGSCYVLSIRPVGGYEFKIG</sequence>
<evidence type="ECO:0000313" key="7">
    <source>
        <dbReference type="EMBL" id="SEH48375.1"/>
    </source>
</evidence>
<dbReference type="Pfam" id="PF00288">
    <property type="entry name" value="GHMP_kinases_N"/>
    <property type="match status" value="1"/>
</dbReference>
<organism evidence="7 8">
    <name type="scientific">Ruminococcus flavefaciens</name>
    <dbReference type="NCBI Taxonomy" id="1265"/>
    <lineage>
        <taxon>Bacteria</taxon>
        <taxon>Bacillati</taxon>
        <taxon>Bacillota</taxon>
        <taxon>Clostridia</taxon>
        <taxon>Eubacteriales</taxon>
        <taxon>Oscillospiraceae</taxon>
        <taxon>Ruminococcus</taxon>
    </lineage>
</organism>
<dbReference type="InterPro" id="IPR014721">
    <property type="entry name" value="Ribsml_uS5_D2-typ_fold_subgr"/>
</dbReference>
<keyword evidence="3 7" id="KW-0418">Kinase</keyword>
<dbReference type="InterPro" id="IPR020568">
    <property type="entry name" value="Ribosomal_Su5_D2-typ_SF"/>
</dbReference>
<dbReference type="SUPFAM" id="SSF54211">
    <property type="entry name" value="Ribosomal protein S5 domain 2-like"/>
    <property type="match status" value="1"/>
</dbReference>
<dbReference type="RefSeq" id="WP_074714754.1">
    <property type="nucleotide sequence ID" value="NZ_FNWV01000002.1"/>
</dbReference>
<accession>A0A1H6ILS0</accession>
<evidence type="ECO:0000256" key="2">
    <source>
        <dbReference type="ARBA" id="ARBA00022741"/>
    </source>
</evidence>
<evidence type="ECO:0000259" key="6">
    <source>
        <dbReference type="Pfam" id="PF10509"/>
    </source>
</evidence>
<dbReference type="OrthoDB" id="250531at2"/>
<dbReference type="PRINTS" id="PR00959">
    <property type="entry name" value="MEVGALKINASE"/>
</dbReference>
<comment type="similarity">
    <text evidence="1">Belongs to the GHMP kinase family. GalK subfamily.</text>
</comment>
<proteinExistence type="inferred from homology"/>
<evidence type="ECO:0000256" key="4">
    <source>
        <dbReference type="ARBA" id="ARBA00022840"/>
    </source>
</evidence>
<evidence type="ECO:0000256" key="1">
    <source>
        <dbReference type="ARBA" id="ARBA00006566"/>
    </source>
</evidence>
<feature type="domain" description="GHMP kinase N-terminal" evidence="5">
    <location>
        <begin position="128"/>
        <end position="216"/>
    </location>
</feature>
<feature type="domain" description="Galactokinase N-terminal" evidence="6">
    <location>
        <begin position="43"/>
        <end position="91"/>
    </location>
</feature>
<dbReference type="GO" id="GO:0005524">
    <property type="term" value="F:ATP binding"/>
    <property type="evidence" value="ECO:0007669"/>
    <property type="project" value="UniProtKB-KW"/>
</dbReference>
<dbReference type="GO" id="GO:0005829">
    <property type="term" value="C:cytosol"/>
    <property type="evidence" value="ECO:0007669"/>
    <property type="project" value="TreeGrafter"/>
</dbReference>
<gene>
    <name evidence="7" type="ORF">SAMN02910265_00976</name>
</gene>
<dbReference type="GO" id="GO:0004335">
    <property type="term" value="F:galactokinase activity"/>
    <property type="evidence" value="ECO:0007669"/>
    <property type="project" value="InterPro"/>
</dbReference>